<name>A0A9P4QY84_9PLEO</name>
<dbReference type="Proteomes" id="UP000799444">
    <property type="component" value="Unassembled WGS sequence"/>
</dbReference>
<comment type="caution">
    <text evidence="2">The sequence shown here is derived from an EMBL/GenBank/DDBJ whole genome shotgun (WGS) entry which is preliminary data.</text>
</comment>
<accession>A0A9P4QY84</accession>
<feature type="compositionally biased region" description="Basic and acidic residues" evidence="1">
    <location>
        <begin position="195"/>
        <end position="204"/>
    </location>
</feature>
<evidence type="ECO:0000313" key="2">
    <source>
        <dbReference type="EMBL" id="KAF2734645.1"/>
    </source>
</evidence>
<keyword evidence="3" id="KW-1185">Reference proteome</keyword>
<dbReference type="EMBL" id="ML996145">
    <property type="protein sequence ID" value="KAF2734645.1"/>
    <property type="molecule type" value="Genomic_DNA"/>
</dbReference>
<sequence>MAPALPREGPSNTLTLYQVVRMQTLVACYKIFWALNDAVGNEDFQSKISLLRGMIHSPGYWPIIIKAESPLSRDLGASLFSAKEWMESVRLLFPTLANLEEDLIPFSELYNEQLDKLSTTPEGLVEHNGSPALYQAYFKYVDDSTYIPRDEASDFRTLLFRIWYQSELCETTKFVDYYKSCLDSRRTTAGQTNTSEKEKERQVDDSTPVEHIPSSTSKEGQKLVTNTKKVSEYSENAHGGGYFSPTHLIIRFHSVFNADNNTLSYQADFETDKQSLTIVIDDPFKVEPTVGELLGAIKEHWDMLVDNGLHEFMDLGTEVENVKKKFDKKYHKDG</sequence>
<evidence type="ECO:0000313" key="3">
    <source>
        <dbReference type="Proteomes" id="UP000799444"/>
    </source>
</evidence>
<gene>
    <name evidence="2" type="ORF">EJ04DRAFT_576751</name>
</gene>
<proteinExistence type="predicted"/>
<organism evidence="2 3">
    <name type="scientific">Polyplosphaeria fusca</name>
    <dbReference type="NCBI Taxonomy" id="682080"/>
    <lineage>
        <taxon>Eukaryota</taxon>
        <taxon>Fungi</taxon>
        <taxon>Dikarya</taxon>
        <taxon>Ascomycota</taxon>
        <taxon>Pezizomycotina</taxon>
        <taxon>Dothideomycetes</taxon>
        <taxon>Pleosporomycetidae</taxon>
        <taxon>Pleosporales</taxon>
        <taxon>Tetraplosphaeriaceae</taxon>
        <taxon>Polyplosphaeria</taxon>
    </lineage>
</organism>
<dbReference type="AlphaFoldDB" id="A0A9P4QY84"/>
<feature type="compositionally biased region" description="Polar residues" evidence="1">
    <location>
        <begin position="213"/>
        <end position="225"/>
    </location>
</feature>
<reference evidence="2" key="1">
    <citation type="journal article" date="2020" name="Stud. Mycol.">
        <title>101 Dothideomycetes genomes: a test case for predicting lifestyles and emergence of pathogens.</title>
        <authorList>
            <person name="Haridas S."/>
            <person name="Albert R."/>
            <person name="Binder M."/>
            <person name="Bloem J."/>
            <person name="Labutti K."/>
            <person name="Salamov A."/>
            <person name="Andreopoulos B."/>
            <person name="Baker S."/>
            <person name="Barry K."/>
            <person name="Bills G."/>
            <person name="Bluhm B."/>
            <person name="Cannon C."/>
            <person name="Castanera R."/>
            <person name="Culley D."/>
            <person name="Daum C."/>
            <person name="Ezra D."/>
            <person name="Gonzalez J."/>
            <person name="Henrissat B."/>
            <person name="Kuo A."/>
            <person name="Liang C."/>
            <person name="Lipzen A."/>
            <person name="Lutzoni F."/>
            <person name="Magnuson J."/>
            <person name="Mondo S."/>
            <person name="Nolan M."/>
            <person name="Ohm R."/>
            <person name="Pangilinan J."/>
            <person name="Park H.-J."/>
            <person name="Ramirez L."/>
            <person name="Alfaro M."/>
            <person name="Sun H."/>
            <person name="Tritt A."/>
            <person name="Yoshinaga Y."/>
            <person name="Zwiers L.-H."/>
            <person name="Turgeon B."/>
            <person name="Goodwin S."/>
            <person name="Spatafora J."/>
            <person name="Crous P."/>
            <person name="Grigoriev I."/>
        </authorList>
    </citation>
    <scope>NUCLEOTIDE SEQUENCE</scope>
    <source>
        <strain evidence="2">CBS 125425</strain>
    </source>
</reference>
<feature type="region of interest" description="Disordered" evidence="1">
    <location>
        <begin position="188"/>
        <end position="225"/>
    </location>
</feature>
<protein>
    <submittedName>
        <fullName evidence="2">Uncharacterized protein</fullName>
    </submittedName>
</protein>
<evidence type="ECO:0000256" key="1">
    <source>
        <dbReference type="SAM" id="MobiDB-lite"/>
    </source>
</evidence>